<dbReference type="GO" id="GO:0043041">
    <property type="term" value="P:amino acid activation for nonribosomal peptide biosynthetic process"/>
    <property type="evidence" value="ECO:0007669"/>
    <property type="project" value="TreeGrafter"/>
</dbReference>
<keyword evidence="5" id="KW-1185">Reference proteome</keyword>
<accession>A0A2P8I0C3</accession>
<dbReference type="Pfam" id="PF13193">
    <property type="entry name" value="AMP-binding_C"/>
    <property type="match status" value="1"/>
</dbReference>
<dbReference type="PANTHER" id="PTHR45527:SF1">
    <property type="entry name" value="FATTY ACID SYNTHASE"/>
    <property type="match status" value="1"/>
</dbReference>
<organism evidence="4 5">
    <name type="scientific">Saccharothrix carnea</name>
    <dbReference type="NCBI Taxonomy" id="1280637"/>
    <lineage>
        <taxon>Bacteria</taxon>
        <taxon>Bacillati</taxon>
        <taxon>Actinomycetota</taxon>
        <taxon>Actinomycetes</taxon>
        <taxon>Pseudonocardiales</taxon>
        <taxon>Pseudonocardiaceae</taxon>
        <taxon>Saccharothrix</taxon>
    </lineage>
</organism>
<dbReference type="Gene3D" id="3.30.300.30">
    <property type="match status" value="1"/>
</dbReference>
<protein>
    <submittedName>
        <fullName evidence="4">Amino acid adenylation domain-containing protein</fullName>
    </submittedName>
</protein>
<dbReference type="OrthoDB" id="3243414at2"/>
<dbReference type="GO" id="GO:0031177">
    <property type="term" value="F:phosphopantetheine binding"/>
    <property type="evidence" value="ECO:0007669"/>
    <property type="project" value="TreeGrafter"/>
</dbReference>
<evidence type="ECO:0000256" key="1">
    <source>
        <dbReference type="SAM" id="MobiDB-lite"/>
    </source>
</evidence>
<dbReference type="InterPro" id="IPR025110">
    <property type="entry name" value="AMP-bd_C"/>
</dbReference>
<dbReference type="InterPro" id="IPR042099">
    <property type="entry name" value="ANL_N_sf"/>
</dbReference>
<dbReference type="AlphaFoldDB" id="A0A2P8I0C3"/>
<feature type="domain" description="AMP-binding enzyme C-terminal" evidence="3">
    <location>
        <begin position="357"/>
        <end position="424"/>
    </location>
</feature>
<comment type="caution">
    <text evidence="4">The sequence shown here is derived from an EMBL/GenBank/DDBJ whole genome shotgun (WGS) entry which is preliminary data.</text>
</comment>
<dbReference type="GO" id="GO:0044550">
    <property type="term" value="P:secondary metabolite biosynthetic process"/>
    <property type="evidence" value="ECO:0007669"/>
    <property type="project" value="TreeGrafter"/>
</dbReference>
<gene>
    <name evidence="4" type="ORF">B0I31_117125</name>
</gene>
<dbReference type="EMBL" id="PYAX01000017">
    <property type="protein sequence ID" value="PSL51922.1"/>
    <property type="molecule type" value="Genomic_DNA"/>
</dbReference>
<reference evidence="4 5" key="1">
    <citation type="submission" date="2018-03" db="EMBL/GenBank/DDBJ databases">
        <title>Genomic Encyclopedia of Type Strains, Phase III (KMG-III): the genomes of soil and plant-associated and newly described type strains.</title>
        <authorList>
            <person name="Whitman W."/>
        </authorList>
    </citation>
    <scope>NUCLEOTIDE SEQUENCE [LARGE SCALE GENOMIC DNA]</scope>
    <source>
        <strain evidence="4 5">CGMCC 4.7097</strain>
    </source>
</reference>
<evidence type="ECO:0000313" key="4">
    <source>
        <dbReference type="EMBL" id="PSL51922.1"/>
    </source>
</evidence>
<dbReference type="SUPFAM" id="SSF56801">
    <property type="entry name" value="Acetyl-CoA synthetase-like"/>
    <property type="match status" value="1"/>
</dbReference>
<evidence type="ECO:0000259" key="3">
    <source>
        <dbReference type="Pfam" id="PF13193"/>
    </source>
</evidence>
<dbReference type="Proteomes" id="UP000241118">
    <property type="component" value="Unassembled WGS sequence"/>
</dbReference>
<name>A0A2P8I0C3_SACCR</name>
<proteinExistence type="predicted"/>
<dbReference type="Gene3D" id="3.40.50.12780">
    <property type="entry name" value="N-terminal domain of ligase-like"/>
    <property type="match status" value="1"/>
</dbReference>
<evidence type="ECO:0000259" key="2">
    <source>
        <dbReference type="Pfam" id="PF00501"/>
    </source>
</evidence>
<dbReference type="PANTHER" id="PTHR45527">
    <property type="entry name" value="NONRIBOSOMAL PEPTIDE SYNTHETASE"/>
    <property type="match status" value="1"/>
</dbReference>
<dbReference type="GO" id="GO:0005737">
    <property type="term" value="C:cytoplasm"/>
    <property type="evidence" value="ECO:0007669"/>
    <property type="project" value="TreeGrafter"/>
</dbReference>
<dbReference type="Pfam" id="PF00501">
    <property type="entry name" value="AMP-binding"/>
    <property type="match status" value="1"/>
</dbReference>
<dbReference type="RefSeq" id="WP_106619563.1">
    <property type="nucleotide sequence ID" value="NZ_PYAX01000017.1"/>
</dbReference>
<dbReference type="InterPro" id="IPR000873">
    <property type="entry name" value="AMP-dep_synth/lig_dom"/>
</dbReference>
<dbReference type="PROSITE" id="PS00455">
    <property type="entry name" value="AMP_BINDING"/>
    <property type="match status" value="1"/>
</dbReference>
<evidence type="ECO:0000313" key="5">
    <source>
        <dbReference type="Proteomes" id="UP000241118"/>
    </source>
</evidence>
<dbReference type="InterPro" id="IPR020845">
    <property type="entry name" value="AMP-binding_CS"/>
</dbReference>
<dbReference type="InterPro" id="IPR045851">
    <property type="entry name" value="AMP-bd_C_sf"/>
</dbReference>
<feature type="domain" description="AMP-dependent synthetase/ligase" evidence="2">
    <location>
        <begin position="3"/>
        <end position="286"/>
    </location>
</feature>
<feature type="region of interest" description="Disordered" evidence="1">
    <location>
        <begin position="425"/>
        <end position="444"/>
    </location>
</feature>
<sequence>MGRIGLWATRTPGTYVGYLAAQLAGVTVVPLNPRFPARRNDVIAQHSGLRTVLRDGRPVALDAEGAAAASDPAVAYVLFTSGSTGTPKGVPIKHSNVIPYVAHNVERYGVGPGDRLTQTFDLTFDPSVFDLFVAWGAGATLVVPEPEEVRSPVDFVNSRGITHWFSVPSVVSLAGRLRSLSAGAMPGLRWSLFAGEQLTVEQAGAWREAAPFSHIENLYGPTELTITCTAYRVPADRADWPRTPNGTVPIGRRYPHLEHVVLGPDGLPAEAGELCVRGPQRFDGYLDTDHNRDRFVSFTPANPDQPARTCDVTTTLTPAHWYRTGDRVRDLGDGELVHMGRLDSQVQVHGYRVELGEVEAALRTHPNVQDAVVTVEDADLTAVYTGTATQSVELSDWLNNALPAYMIPRRYTHLTRLPLNDNGKVDRRALASPTGRAARGTALP</sequence>